<organism evidence="2 3">
    <name type="scientific">Byssochlamys spectabilis</name>
    <name type="common">Paecilomyces variotii</name>
    <dbReference type="NCBI Taxonomy" id="264951"/>
    <lineage>
        <taxon>Eukaryota</taxon>
        <taxon>Fungi</taxon>
        <taxon>Dikarya</taxon>
        <taxon>Ascomycota</taxon>
        <taxon>Pezizomycotina</taxon>
        <taxon>Eurotiomycetes</taxon>
        <taxon>Eurotiomycetidae</taxon>
        <taxon>Eurotiales</taxon>
        <taxon>Thermoascaceae</taxon>
        <taxon>Paecilomyces</taxon>
    </lineage>
</organism>
<evidence type="ECO:0000313" key="3">
    <source>
        <dbReference type="Proteomes" id="UP000283841"/>
    </source>
</evidence>
<dbReference type="Proteomes" id="UP000283841">
    <property type="component" value="Unassembled WGS sequence"/>
</dbReference>
<evidence type="ECO:0000313" key="2">
    <source>
        <dbReference type="EMBL" id="RWQ95953.1"/>
    </source>
</evidence>
<dbReference type="AlphaFoldDB" id="A0A443HVU6"/>
<sequence length="225" mass="26135">MARPCAAMRQSSTTLRGSALIRNLFRALRNDHWRLQTDERCLEHDRLRVVSDLVSRSRRKVEQVEHSMNRSQHQPRPTPAVVSQGDEHDFVRNRHNTLGPDRERFRLICIRKIERYGTALVRCLEITQNIPFLQRGGRLDARVVRIRVERALGHRSKSRRQWTQLYKSRRLVAWDSRTDGGFLLPGWDKRLRTGPGGFSPGTMVVIIVKASWHFLSVRRSPASAS</sequence>
<comment type="caution">
    <text evidence="2">The sequence shown here is derived from an EMBL/GenBank/DDBJ whole genome shotgun (WGS) entry which is preliminary data.</text>
</comment>
<feature type="region of interest" description="Disordered" evidence="1">
    <location>
        <begin position="60"/>
        <end position="84"/>
    </location>
</feature>
<name>A0A443HVU6_BYSSP</name>
<proteinExistence type="predicted"/>
<dbReference type="EMBL" id="RCNU01000004">
    <property type="protein sequence ID" value="RWQ95953.1"/>
    <property type="molecule type" value="Genomic_DNA"/>
</dbReference>
<keyword evidence="3" id="KW-1185">Reference proteome</keyword>
<evidence type="ECO:0000256" key="1">
    <source>
        <dbReference type="SAM" id="MobiDB-lite"/>
    </source>
</evidence>
<dbReference type="RefSeq" id="XP_028485598.1">
    <property type="nucleotide sequence ID" value="XM_028626336.1"/>
</dbReference>
<accession>A0A443HVU6</accession>
<gene>
    <name evidence="2" type="ORF">C8Q69DRAFT_225149</name>
</gene>
<reference evidence="2 3" key="1">
    <citation type="journal article" date="2018" name="Front. Microbiol.">
        <title>Genomic and genetic insights into a cosmopolitan fungus, Paecilomyces variotii (Eurotiales).</title>
        <authorList>
            <person name="Urquhart A.S."/>
            <person name="Mondo S.J."/>
            <person name="Makela M.R."/>
            <person name="Hane J.K."/>
            <person name="Wiebenga A."/>
            <person name="He G."/>
            <person name="Mihaltcheva S."/>
            <person name="Pangilinan J."/>
            <person name="Lipzen A."/>
            <person name="Barry K."/>
            <person name="de Vries R.P."/>
            <person name="Grigoriev I.V."/>
            <person name="Idnurm A."/>
        </authorList>
    </citation>
    <scope>NUCLEOTIDE SEQUENCE [LARGE SCALE GENOMIC DNA]</scope>
    <source>
        <strain evidence="2 3">CBS 101075</strain>
    </source>
</reference>
<dbReference type="VEuPathDB" id="FungiDB:C8Q69DRAFT_225149"/>
<protein>
    <submittedName>
        <fullName evidence="2">Uncharacterized protein</fullName>
    </submittedName>
</protein>
<dbReference type="GeneID" id="39595613"/>